<sequence length="154" mass="17698">MAYDEEDNQGSQDNKYTGNDIFVFLGFLSDMLADFELGLICISLFTILAIANIVFAIKKHRKNLKKLIPIVVSLVLVVCFAFFIRILLIEFAHVSTTHKILMRTIDTVERYFENSGDFDLKGTVDGERIGKVLINRPDLDEDRINDYFNRKNRG</sequence>
<evidence type="ECO:0000256" key="1">
    <source>
        <dbReference type="SAM" id="Phobius"/>
    </source>
</evidence>
<keyword evidence="1" id="KW-1133">Transmembrane helix</keyword>
<gene>
    <name evidence="2" type="ORF">HVS_16170</name>
</gene>
<protein>
    <submittedName>
        <fullName evidence="2">Uncharacterized protein</fullName>
    </submittedName>
</protein>
<reference evidence="2 3" key="1">
    <citation type="submission" date="2017-12" db="EMBL/GenBank/DDBJ databases">
        <title>Complete genome sequence of Herbivorax saccincola GGR1, a novel Cellulosome-producing hydrolytic bacterium in a thermophilic biogas plant, established by Illumina and Nanopore MinION sequencing.</title>
        <authorList>
            <person name="Pechtl A."/>
            <person name="Ruckert C."/>
            <person name="Koeck D.E."/>
            <person name="Maus I."/>
            <person name="Winkler A."/>
            <person name="Kalinowski J."/>
            <person name="Puhler A."/>
            <person name="Schwarz W.W."/>
            <person name="Zverlov V.V."/>
            <person name="Schluter A."/>
            <person name="Liebl W."/>
        </authorList>
    </citation>
    <scope>NUCLEOTIDE SEQUENCE [LARGE SCALE GENOMIC DNA]</scope>
    <source>
        <strain evidence="3">SR1</strain>
    </source>
</reference>
<organism evidence="2 3">
    <name type="scientific">Acetivibrio saccincola</name>
    <dbReference type="NCBI Taxonomy" id="1677857"/>
    <lineage>
        <taxon>Bacteria</taxon>
        <taxon>Bacillati</taxon>
        <taxon>Bacillota</taxon>
        <taxon>Clostridia</taxon>
        <taxon>Eubacteriales</taxon>
        <taxon>Oscillospiraceae</taxon>
        <taxon>Acetivibrio</taxon>
    </lineage>
</organism>
<keyword evidence="1" id="KW-0472">Membrane</keyword>
<evidence type="ECO:0000313" key="3">
    <source>
        <dbReference type="Proteomes" id="UP000233534"/>
    </source>
</evidence>
<dbReference type="RefSeq" id="WP_101303899.1">
    <property type="nucleotide sequence ID" value="NZ_CP025197.1"/>
</dbReference>
<proteinExistence type="predicted"/>
<dbReference type="Proteomes" id="UP000233534">
    <property type="component" value="Chromosome"/>
</dbReference>
<name>A0A2K9EM09_9FIRM</name>
<keyword evidence="3" id="KW-1185">Reference proteome</keyword>
<dbReference type="EMBL" id="CP025197">
    <property type="protein sequence ID" value="AUG59073.1"/>
    <property type="molecule type" value="Genomic_DNA"/>
</dbReference>
<dbReference type="KEGG" id="hsc:HVS_16170"/>
<feature type="transmembrane region" description="Helical" evidence="1">
    <location>
        <begin position="67"/>
        <end position="88"/>
    </location>
</feature>
<dbReference type="AlphaFoldDB" id="A0A2K9EM09"/>
<keyword evidence="1" id="KW-0812">Transmembrane</keyword>
<feature type="transmembrane region" description="Helical" evidence="1">
    <location>
        <begin position="37"/>
        <end position="55"/>
    </location>
</feature>
<accession>A0A2K9EM09</accession>
<evidence type="ECO:0000313" key="2">
    <source>
        <dbReference type="EMBL" id="AUG59073.1"/>
    </source>
</evidence>